<feature type="chain" id="PRO_5002738278" evidence="2">
    <location>
        <begin position="23"/>
        <end position="407"/>
    </location>
</feature>
<evidence type="ECO:0000256" key="2">
    <source>
        <dbReference type="SAM" id="SignalP"/>
    </source>
</evidence>
<dbReference type="PANTHER" id="PTHR16026:SF0">
    <property type="entry name" value="CARTILAGE ACIDIC PROTEIN 1"/>
    <property type="match status" value="1"/>
</dbReference>
<dbReference type="STRING" id="391587.KAOT1_09816"/>
<feature type="signal peptide" evidence="2">
    <location>
        <begin position="1"/>
        <end position="22"/>
    </location>
</feature>
<dbReference type="Proteomes" id="UP000002945">
    <property type="component" value="Unassembled WGS sequence"/>
</dbReference>
<comment type="caution">
    <text evidence="3">The sequence shown here is derived from an EMBL/GenBank/DDBJ whole genome shotgun (WGS) entry which is preliminary data.</text>
</comment>
<dbReference type="SUPFAM" id="SSF69318">
    <property type="entry name" value="Integrin alpha N-terminal domain"/>
    <property type="match status" value="1"/>
</dbReference>
<organism evidence="3 4">
    <name type="scientific">Kordia algicida OT-1</name>
    <dbReference type="NCBI Taxonomy" id="391587"/>
    <lineage>
        <taxon>Bacteria</taxon>
        <taxon>Pseudomonadati</taxon>
        <taxon>Bacteroidota</taxon>
        <taxon>Flavobacteriia</taxon>
        <taxon>Flavobacteriales</taxon>
        <taxon>Flavobacteriaceae</taxon>
        <taxon>Kordia</taxon>
    </lineage>
</organism>
<dbReference type="InterPro" id="IPR027039">
    <property type="entry name" value="Crtac1"/>
</dbReference>
<dbReference type="HOGENOM" id="CLU_017657_0_0_10"/>
<dbReference type="eggNOG" id="COG0457">
    <property type="taxonomic scope" value="Bacteria"/>
</dbReference>
<evidence type="ECO:0000256" key="1">
    <source>
        <dbReference type="ARBA" id="ARBA00022729"/>
    </source>
</evidence>
<dbReference type="InterPro" id="IPR028994">
    <property type="entry name" value="Integrin_alpha_N"/>
</dbReference>
<feature type="non-terminal residue" evidence="3">
    <location>
        <position position="407"/>
    </location>
</feature>
<dbReference type="RefSeq" id="WP_007094523.1">
    <property type="nucleotide sequence ID" value="NZ_DS544873.1"/>
</dbReference>
<dbReference type="Gene3D" id="2.130.10.130">
    <property type="entry name" value="Integrin alpha, N-terminal"/>
    <property type="match status" value="2"/>
</dbReference>
<dbReference type="AlphaFoldDB" id="A9EC81"/>
<proteinExistence type="predicted"/>
<sequence length="407" mass="44153">MKRRLPVFFSCTLYILCFQLNAQIYFENQATALGVDDYSGTIYLGGGISFCDFNNDGWDDITIGTQSGDPLKIYKNNGDGTFSLETTMVPSNNAQQKQVIWVDFDNDGDKDLYVSSDVDGSRLYRNSGNTLTDVTISAGLPTAAQDNFGASWGDYNNDGYLDVFLCNRGLSTPQPNYLYKNNGDGTFTNVSASAGIDTGSHLSFCSAFFDYNNDGWQDIYMANDKTNTTNILYKNNGDGSFTDVSEESGTNLAIDAMSVTISDFDRDGWFDIYVTNGIPGNYLLRNNGDGTFSNVAAGTGTMFESIAWGAVFLDANNNGDLDLYVSGSLDGGVPSLMSAAFYTNNGNGTFSIESSSGFENDTSESYSNAIGDTDNDGFPEIIVSNSGGDDIFLWKNETTSTNNWLKV</sequence>
<protein>
    <submittedName>
        <fullName evidence="3">ASPIC/UnbV domain protein</fullName>
    </submittedName>
</protein>
<evidence type="ECO:0000313" key="4">
    <source>
        <dbReference type="Proteomes" id="UP000002945"/>
    </source>
</evidence>
<evidence type="ECO:0000313" key="3">
    <source>
        <dbReference type="EMBL" id="EDP94336.1"/>
    </source>
</evidence>
<dbReference type="OrthoDB" id="9816120at2"/>
<reference evidence="3 4" key="1">
    <citation type="journal article" date="2011" name="J. Bacteriol.">
        <title>Genome sequence of the algicidal bacterium Kordia algicida OT-1.</title>
        <authorList>
            <person name="Lee H.S."/>
            <person name="Kang S.G."/>
            <person name="Kwon K.K."/>
            <person name="Lee J.H."/>
            <person name="Kim S.J."/>
        </authorList>
    </citation>
    <scope>NUCLEOTIDE SEQUENCE [LARGE SCALE GENOMIC DNA]</scope>
    <source>
        <strain evidence="3 4">OT-1</strain>
    </source>
</reference>
<name>A9EC81_9FLAO</name>
<dbReference type="InterPro" id="IPR013517">
    <property type="entry name" value="FG-GAP"/>
</dbReference>
<dbReference type="Pfam" id="PF13517">
    <property type="entry name" value="FG-GAP_3"/>
    <property type="match status" value="2"/>
</dbReference>
<keyword evidence="4" id="KW-1185">Reference proteome</keyword>
<dbReference type="PANTHER" id="PTHR16026">
    <property type="entry name" value="CARTILAGE ACIDIC PROTEIN 1"/>
    <property type="match status" value="1"/>
</dbReference>
<gene>
    <name evidence="3" type="ORF">KAOT1_09816</name>
</gene>
<accession>A9EC81</accession>
<keyword evidence="1 2" id="KW-0732">Signal</keyword>
<dbReference type="EMBL" id="ABIB01000019">
    <property type="protein sequence ID" value="EDP94336.1"/>
    <property type="molecule type" value="Genomic_DNA"/>
</dbReference>